<dbReference type="EMBL" id="CAJNOQ010028991">
    <property type="protein sequence ID" value="CAF1565672.1"/>
    <property type="molecule type" value="Genomic_DNA"/>
</dbReference>
<protein>
    <submittedName>
        <fullName evidence="1">Uncharacterized protein</fullName>
    </submittedName>
</protein>
<evidence type="ECO:0000313" key="2">
    <source>
        <dbReference type="EMBL" id="CAF4427829.1"/>
    </source>
</evidence>
<dbReference type="AlphaFoldDB" id="A0A815Y4X0"/>
<dbReference type="Proteomes" id="UP000663829">
    <property type="component" value="Unassembled WGS sequence"/>
</dbReference>
<sequence>MNSPSSVEDLISAARRKKGKSLEQRRANYTYRKLLSHDITPYQATTKNDSSNKKDENELMAHENVSAFTTAIMDKNDDPHLQDMLVQNENLSSDERPQLVSELNELDLDYVDTFDATKSEAFDAVSAKFQIAPTHWNTFFTDCLHRTLTQLICDVRKKYNRELYQRQIQTTGDQVTTATV</sequence>
<comment type="caution">
    <text evidence="1">The sequence shown here is derived from an EMBL/GenBank/DDBJ whole genome shotgun (WGS) entry which is preliminary data.</text>
</comment>
<dbReference type="EMBL" id="CAJOBC010094775">
    <property type="protein sequence ID" value="CAF4427829.1"/>
    <property type="molecule type" value="Genomic_DNA"/>
</dbReference>
<organism evidence="1 3">
    <name type="scientific">Didymodactylos carnosus</name>
    <dbReference type="NCBI Taxonomy" id="1234261"/>
    <lineage>
        <taxon>Eukaryota</taxon>
        <taxon>Metazoa</taxon>
        <taxon>Spiralia</taxon>
        <taxon>Gnathifera</taxon>
        <taxon>Rotifera</taxon>
        <taxon>Eurotatoria</taxon>
        <taxon>Bdelloidea</taxon>
        <taxon>Philodinida</taxon>
        <taxon>Philodinidae</taxon>
        <taxon>Didymodactylos</taxon>
    </lineage>
</organism>
<gene>
    <name evidence="1" type="ORF">GPM918_LOCUS40061</name>
    <name evidence="2" type="ORF">SRO942_LOCUS40979</name>
</gene>
<dbReference type="Proteomes" id="UP000681722">
    <property type="component" value="Unassembled WGS sequence"/>
</dbReference>
<keyword evidence="3" id="KW-1185">Reference proteome</keyword>
<proteinExistence type="predicted"/>
<accession>A0A815Y4X0</accession>
<evidence type="ECO:0000313" key="3">
    <source>
        <dbReference type="Proteomes" id="UP000663829"/>
    </source>
</evidence>
<name>A0A815Y4X0_9BILA</name>
<evidence type="ECO:0000313" key="1">
    <source>
        <dbReference type="EMBL" id="CAF1565672.1"/>
    </source>
</evidence>
<reference evidence="1" key="1">
    <citation type="submission" date="2021-02" db="EMBL/GenBank/DDBJ databases">
        <authorList>
            <person name="Nowell W R."/>
        </authorList>
    </citation>
    <scope>NUCLEOTIDE SEQUENCE</scope>
</reference>